<name>Q1YV89_9GAMM</name>
<dbReference type="AlphaFoldDB" id="Q1YV89"/>
<proteinExistence type="predicted"/>
<organism evidence="1 2">
    <name type="scientific">gamma proteobacterium HTCC2207</name>
    <dbReference type="NCBI Taxonomy" id="314287"/>
    <lineage>
        <taxon>Bacteria</taxon>
        <taxon>Pseudomonadati</taxon>
        <taxon>Pseudomonadota</taxon>
        <taxon>Gammaproteobacteria</taxon>
        <taxon>Cellvibrionales</taxon>
        <taxon>Porticoccaceae</taxon>
        <taxon>SAR92 clade</taxon>
    </lineage>
</organism>
<accession>Q1YV89</accession>
<dbReference type="eggNOG" id="ENOG5033VYV">
    <property type="taxonomic scope" value="Bacteria"/>
</dbReference>
<protein>
    <recommendedName>
        <fullName evidence="3">Flagellar hook-length control protein-like C-terminal domain-containing protein</fullName>
    </recommendedName>
</protein>
<evidence type="ECO:0000313" key="2">
    <source>
        <dbReference type="Proteomes" id="UP000005555"/>
    </source>
</evidence>
<reference evidence="1 2" key="1">
    <citation type="submission" date="2006-03" db="EMBL/GenBank/DDBJ databases">
        <authorList>
            <person name="Giovannoni S.J."/>
            <person name="Cho J.-C."/>
            <person name="Ferriera S."/>
            <person name="Johnson J."/>
            <person name="Kravitz S."/>
            <person name="Halpern A."/>
            <person name="Remington K."/>
            <person name="Beeson K."/>
            <person name="Tran B."/>
            <person name="Rogers Y.-H."/>
            <person name="Friedman R."/>
            <person name="Venter J.C."/>
        </authorList>
    </citation>
    <scope>NUCLEOTIDE SEQUENCE [LARGE SCALE GENOMIC DNA]</scope>
    <source>
        <strain evidence="1 2">HTCC2207</strain>
    </source>
</reference>
<keyword evidence="2" id="KW-1185">Reference proteome</keyword>
<gene>
    <name evidence="1" type="ORF">GB2207_08421</name>
</gene>
<comment type="caution">
    <text evidence="1">The sequence shown here is derived from an EMBL/GenBank/DDBJ whole genome shotgun (WGS) entry which is preliminary data.</text>
</comment>
<dbReference type="EMBL" id="AAPI01000001">
    <property type="protein sequence ID" value="EAS47819.1"/>
    <property type="molecule type" value="Genomic_DNA"/>
</dbReference>
<evidence type="ECO:0008006" key="3">
    <source>
        <dbReference type="Google" id="ProtNLM"/>
    </source>
</evidence>
<sequence length="336" mass="35921">MEGSASIALTQPGAKDLGLKDGQIIQAVIAARGALLKLIVNNKELDWPGSSRFKPGDKLDFRVETSIFGRSLVLIGRSSNSVNSPSSPPPPPSPRLLSLMHRPGQPSILAGLLKLGGFEALGAQISGSEQLGANLLPSMAKLSPQMVKRGLASSGLFGEQQLAAGVAPQGLDIKQLLRSLLRSVPLKSVLRADLEGAIDEVESRQLESLQAQQSKELSYSFVLPFMDANAVEVELYRGALNLSDEGVDWVINLHTKSPGLGELWLKTTLNSAANIEMVMWAPRADVAERAREAASELEYELQRFGLNLEKLDVLNAPRPSLSEGLCGSGQVVDVST</sequence>
<dbReference type="STRING" id="314287.GB2207_08421"/>
<dbReference type="HOGENOM" id="CLU_825753_0_0_6"/>
<evidence type="ECO:0000313" key="1">
    <source>
        <dbReference type="EMBL" id="EAS47819.1"/>
    </source>
</evidence>
<dbReference type="Proteomes" id="UP000005555">
    <property type="component" value="Unassembled WGS sequence"/>
</dbReference>